<keyword evidence="1" id="KW-1133">Transmembrane helix</keyword>
<organism evidence="2 3">
    <name type="scientific">Candidatus Faeciplasma gallinarum</name>
    <dbReference type="NCBI Taxonomy" id="2840799"/>
    <lineage>
        <taxon>Bacteria</taxon>
        <taxon>Bacillati</taxon>
        <taxon>Bacillota</taxon>
        <taxon>Clostridia</taxon>
        <taxon>Eubacteriales</taxon>
        <taxon>Oscillospiraceae</taxon>
        <taxon>Oscillospiraceae incertae sedis</taxon>
        <taxon>Candidatus Faeciplasma</taxon>
    </lineage>
</organism>
<dbReference type="AlphaFoldDB" id="A0A9D1EPI8"/>
<evidence type="ECO:0000313" key="2">
    <source>
        <dbReference type="EMBL" id="HIS24737.1"/>
    </source>
</evidence>
<gene>
    <name evidence="2" type="ORF">IAD01_04960</name>
</gene>
<dbReference type="EMBL" id="DVIR01000045">
    <property type="protein sequence ID" value="HIS24737.1"/>
    <property type="molecule type" value="Genomic_DNA"/>
</dbReference>
<reference evidence="2" key="2">
    <citation type="journal article" date="2021" name="PeerJ">
        <title>Extensive microbial diversity within the chicken gut microbiome revealed by metagenomics and culture.</title>
        <authorList>
            <person name="Gilroy R."/>
            <person name="Ravi A."/>
            <person name="Getino M."/>
            <person name="Pursley I."/>
            <person name="Horton D.L."/>
            <person name="Alikhan N.F."/>
            <person name="Baker D."/>
            <person name="Gharbi K."/>
            <person name="Hall N."/>
            <person name="Watson M."/>
            <person name="Adriaenssens E.M."/>
            <person name="Foster-Nyarko E."/>
            <person name="Jarju S."/>
            <person name="Secka A."/>
            <person name="Antonio M."/>
            <person name="Oren A."/>
            <person name="Chaudhuri R.R."/>
            <person name="La Ragione R."/>
            <person name="Hildebrand F."/>
            <person name="Pallen M.J."/>
        </authorList>
    </citation>
    <scope>NUCLEOTIDE SEQUENCE</scope>
    <source>
        <strain evidence="2">CHK157-1446</strain>
    </source>
</reference>
<evidence type="ECO:0000256" key="1">
    <source>
        <dbReference type="SAM" id="Phobius"/>
    </source>
</evidence>
<reference evidence="2" key="1">
    <citation type="submission" date="2020-10" db="EMBL/GenBank/DDBJ databases">
        <authorList>
            <person name="Gilroy R."/>
        </authorList>
    </citation>
    <scope>NUCLEOTIDE SEQUENCE</scope>
    <source>
        <strain evidence="2">CHK157-1446</strain>
    </source>
</reference>
<feature type="transmembrane region" description="Helical" evidence="1">
    <location>
        <begin position="83"/>
        <end position="109"/>
    </location>
</feature>
<sequence length="177" mass="20300">MERDSLRNMLYSLARFGLFILINLFGIVIGKTAILGVMGTFFPKLKLYDNTQFLSIISWILPMVLLIALFADDAKRHTAYGRYNPILVSITTILSAAIYYVPAIVIGYIKDPRVIDAMKQIYFTHYWISYVCGDNVEIYGLLGCALTAIICIVSYLIARKIYLRKFENGEYEYEYAK</sequence>
<feature type="transmembrane region" description="Helical" evidence="1">
    <location>
        <begin position="12"/>
        <end position="41"/>
    </location>
</feature>
<accession>A0A9D1EPI8</accession>
<comment type="caution">
    <text evidence="2">The sequence shown here is derived from an EMBL/GenBank/DDBJ whole genome shotgun (WGS) entry which is preliminary data.</text>
</comment>
<evidence type="ECO:0000313" key="3">
    <source>
        <dbReference type="Proteomes" id="UP000823982"/>
    </source>
</evidence>
<feature type="transmembrane region" description="Helical" evidence="1">
    <location>
        <begin position="138"/>
        <end position="158"/>
    </location>
</feature>
<keyword evidence="1" id="KW-0812">Transmembrane</keyword>
<name>A0A9D1EPI8_9FIRM</name>
<proteinExistence type="predicted"/>
<dbReference type="Proteomes" id="UP000823982">
    <property type="component" value="Unassembled WGS sequence"/>
</dbReference>
<feature type="transmembrane region" description="Helical" evidence="1">
    <location>
        <begin position="53"/>
        <end position="71"/>
    </location>
</feature>
<keyword evidence="1" id="KW-0472">Membrane</keyword>
<protein>
    <submittedName>
        <fullName evidence="2">Uncharacterized protein</fullName>
    </submittedName>
</protein>